<protein>
    <recommendedName>
        <fullName evidence="4">Histone H1</fullName>
    </recommendedName>
</protein>
<sequence length="58" mass="6150">MRRASLPLTPAAEFFRDLIRQASVQLGKPAPVAMKNASQVRKTAGKASKTGKSPAQKG</sequence>
<evidence type="ECO:0008006" key="4">
    <source>
        <dbReference type="Google" id="ProtNLM"/>
    </source>
</evidence>
<keyword evidence="3" id="KW-1185">Reference proteome</keyword>
<proteinExistence type="predicted"/>
<gene>
    <name evidence="2" type="ORF">GCM10009107_54150</name>
</gene>
<name>A0ABN1KGI4_9BURK</name>
<evidence type="ECO:0000313" key="3">
    <source>
        <dbReference type="Proteomes" id="UP001500279"/>
    </source>
</evidence>
<dbReference type="RefSeq" id="WP_170200881.1">
    <property type="nucleotide sequence ID" value="NZ_BAAAEW010000042.1"/>
</dbReference>
<evidence type="ECO:0000313" key="2">
    <source>
        <dbReference type="EMBL" id="GAA0766227.1"/>
    </source>
</evidence>
<reference evidence="2 3" key="1">
    <citation type="journal article" date="2019" name="Int. J. Syst. Evol. Microbiol.">
        <title>The Global Catalogue of Microorganisms (GCM) 10K type strain sequencing project: providing services to taxonomists for standard genome sequencing and annotation.</title>
        <authorList>
            <consortium name="The Broad Institute Genomics Platform"/>
            <consortium name="The Broad Institute Genome Sequencing Center for Infectious Disease"/>
            <person name="Wu L."/>
            <person name="Ma J."/>
        </authorList>
    </citation>
    <scope>NUCLEOTIDE SEQUENCE [LARGE SCALE GENOMIC DNA]</scope>
    <source>
        <strain evidence="2 3">JCM 15503</strain>
    </source>
</reference>
<dbReference type="EMBL" id="BAAAEW010000042">
    <property type="protein sequence ID" value="GAA0766227.1"/>
    <property type="molecule type" value="Genomic_DNA"/>
</dbReference>
<dbReference type="Proteomes" id="UP001500279">
    <property type="component" value="Unassembled WGS sequence"/>
</dbReference>
<evidence type="ECO:0000256" key="1">
    <source>
        <dbReference type="SAM" id="MobiDB-lite"/>
    </source>
</evidence>
<organism evidence="2 3">
    <name type="scientific">Ideonella azotifigens</name>
    <dbReference type="NCBI Taxonomy" id="513160"/>
    <lineage>
        <taxon>Bacteria</taxon>
        <taxon>Pseudomonadati</taxon>
        <taxon>Pseudomonadota</taxon>
        <taxon>Betaproteobacteria</taxon>
        <taxon>Burkholderiales</taxon>
        <taxon>Sphaerotilaceae</taxon>
        <taxon>Ideonella</taxon>
    </lineage>
</organism>
<feature type="region of interest" description="Disordered" evidence="1">
    <location>
        <begin position="28"/>
        <end position="58"/>
    </location>
</feature>
<comment type="caution">
    <text evidence="2">The sequence shown here is derived from an EMBL/GenBank/DDBJ whole genome shotgun (WGS) entry which is preliminary data.</text>
</comment>
<accession>A0ABN1KGI4</accession>